<name>A0A849C7W6_9NOCA</name>
<dbReference type="InterPro" id="IPR050765">
    <property type="entry name" value="Riboflavin_Biosynth_HTPR"/>
</dbReference>
<evidence type="ECO:0000313" key="2">
    <source>
        <dbReference type="EMBL" id="NNH72395.1"/>
    </source>
</evidence>
<dbReference type="Proteomes" id="UP000586827">
    <property type="component" value="Unassembled WGS sequence"/>
</dbReference>
<dbReference type="PANTHER" id="PTHR38011:SF11">
    <property type="entry name" value="2,5-DIAMINO-6-RIBOSYLAMINO-4(3H)-PYRIMIDINONE 5'-PHOSPHATE REDUCTASE"/>
    <property type="match status" value="1"/>
</dbReference>
<dbReference type="AlphaFoldDB" id="A0A849C7W6"/>
<evidence type="ECO:0000313" key="3">
    <source>
        <dbReference type="Proteomes" id="UP000586827"/>
    </source>
</evidence>
<dbReference type="SUPFAM" id="SSF53597">
    <property type="entry name" value="Dihydrofolate reductase-like"/>
    <property type="match status" value="1"/>
</dbReference>
<dbReference type="PANTHER" id="PTHR38011">
    <property type="entry name" value="DIHYDROFOLATE REDUCTASE FAMILY PROTEIN (AFU_ORTHOLOGUE AFUA_8G06820)"/>
    <property type="match status" value="1"/>
</dbReference>
<dbReference type="InterPro" id="IPR024072">
    <property type="entry name" value="DHFR-like_dom_sf"/>
</dbReference>
<sequence length="177" mass="19308">MTAMKTVYYTATSVDGFIATADHSLDWLLSRHSDEDGPMGYNQFITAIGAIAMGASTYQWILDNEPGEWSYTVPAWVFTHREFPEFEGRDIRLTAEPADIVHKQMAAAAPGKDLWIVGGGDLAGQFADHGLLDEIIVSIAPVTLGSGAPLLPRHLELKVTEVAPNGEFACVRYEVAR</sequence>
<feature type="domain" description="Bacterial bifunctional deaminase-reductase C-terminal" evidence="1">
    <location>
        <begin position="74"/>
        <end position="154"/>
    </location>
</feature>
<dbReference type="EMBL" id="JABELX010000007">
    <property type="protein sequence ID" value="NNH72395.1"/>
    <property type="molecule type" value="Genomic_DNA"/>
</dbReference>
<accession>A0A849C7W6</accession>
<dbReference type="InterPro" id="IPR002734">
    <property type="entry name" value="RibDG_C"/>
</dbReference>
<evidence type="ECO:0000259" key="1">
    <source>
        <dbReference type="Pfam" id="PF01872"/>
    </source>
</evidence>
<dbReference type="GO" id="GO:0008703">
    <property type="term" value="F:5-amino-6-(5-phosphoribosylamino)uracil reductase activity"/>
    <property type="evidence" value="ECO:0007669"/>
    <property type="project" value="InterPro"/>
</dbReference>
<dbReference type="Pfam" id="PF01872">
    <property type="entry name" value="RibD_C"/>
    <property type="match status" value="1"/>
</dbReference>
<proteinExistence type="predicted"/>
<reference evidence="2 3" key="1">
    <citation type="submission" date="2020-05" db="EMBL/GenBank/DDBJ databases">
        <title>MicrobeNet Type strains.</title>
        <authorList>
            <person name="Nicholson A.C."/>
        </authorList>
    </citation>
    <scope>NUCLEOTIDE SEQUENCE [LARGE SCALE GENOMIC DNA]</scope>
    <source>
        <strain evidence="2 3">JCM 3224</strain>
    </source>
</reference>
<dbReference type="Gene3D" id="3.40.430.10">
    <property type="entry name" value="Dihydrofolate Reductase, subunit A"/>
    <property type="match status" value="1"/>
</dbReference>
<keyword evidence="3" id="KW-1185">Reference proteome</keyword>
<comment type="caution">
    <text evidence="2">The sequence shown here is derived from an EMBL/GenBank/DDBJ whole genome shotgun (WGS) entry which is preliminary data.</text>
</comment>
<gene>
    <name evidence="2" type="ORF">HLB23_21455</name>
</gene>
<protein>
    <submittedName>
        <fullName evidence="2">Dihydrofolate reductase</fullName>
    </submittedName>
</protein>
<organism evidence="2 3">
    <name type="scientific">Nocardia uniformis</name>
    <dbReference type="NCBI Taxonomy" id="53432"/>
    <lineage>
        <taxon>Bacteria</taxon>
        <taxon>Bacillati</taxon>
        <taxon>Actinomycetota</taxon>
        <taxon>Actinomycetes</taxon>
        <taxon>Mycobacteriales</taxon>
        <taxon>Nocardiaceae</taxon>
        <taxon>Nocardia</taxon>
    </lineage>
</organism>
<dbReference type="GO" id="GO:0009231">
    <property type="term" value="P:riboflavin biosynthetic process"/>
    <property type="evidence" value="ECO:0007669"/>
    <property type="project" value="InterPro"/>
</dbReference>